<dbReference type="InterPro" id="IPR029044">
    <property type="entry name" value="Nucleotide-diphossugar_trans"/>
</dbReference>
<feature type="site" description="Transition state stabilizer" evidence="7">
    <location>
        <position position="22"/>
    </location>
</feature>
<comment type="function">
    <text evidence="7">Catalyzes the formation of 4-diphosphocytidyl-2-C-methyl-D-erythritol from CTP and 2-C-methyl-D-erythritol 4-phosphate (MEP).</text>
</comment>
<evidence type="ECO:0000313" key="8">
    <source>
        <dbReference type="EMBL" id="MFC4553752.1"/>
    </source>
</evidence>
<evidence type="ECO:0000256" key="1">
    <source>
        <dbReference type="ARBA" id="ARBA00001282"/>
    </source>
</evidence>
<comment type="catalytic activity">
    <reaction evidence="1 7">
        <text>2-C-methyl-D-erythritol 4-phosphate + CTP + H(+) = 4-CDP-2-C-methyl-D-erythritol + diphosphate</text>
        <dbReference type="Rhea" id="RHEA:13429"/>
        <dbReference type="ChEBI" id="CHEBI:15378"/>
        <dbReference type="ChEBI" id="CHEBI:33019"/>
        <dbReference type="ChEBI" id="CHEBI:37563"/>
        <dbReference type="ChEBI" id="CHEBI:57823"/>
        <dbReference type="ChEBI" id="CHEBI:58262"/>
        <dbReference type="EC" id="2.7.7.60"/>
    </reaction>
</comment>
<reference evidence="9" key="1">
    <citation type="journal article" date="2019" name="Int. J. Syst. Evol. Microbiol.">
        <title>The Global Catalogue of Microorganisms (GCM) 10K type strain sequencing project: providing services to taxonomists for standard genome sequencing and annotation.</title>
        <authorList>
            <consortium name="The Broad Institute Genomics Platform"/>
            <consortium name="The Broad Institute Genome Sequencing Center for Infectious Disease"/>
            <person name="Wu L."/>
            <person name="Ma J."/>
        </authorList>
    </citation>
    <scope>NUCLEOTIDE SEQUENCE [LARGE SCALE GENOMIC DNA]</scope>
    <source>
        <strain evidence="9">JCM 3369</strain>
    </source>
</reference>
<feature type="site" description="Transition state stabilizer" evidence="7">
    <location>
        <position position="15"/>
    </location>
</feature>
<feature type="site" description="Positions MEP for the nucleophilic attack" evidence="7">
    <location>
        <position position="163"/>
    </location>
</feature>
<dbReference type="InterPro" id="IPR034683">
    <property type="entry name" value="IspD/TarI"/>
</dbReference>
<gene>
    <name evidence="7 8" type="primary">ispD</name>
    <name evidence="8" type="ORF">ACFO3F_00695</name>
</gene>
<dbReference type="HAMAP" id="MF_00108">
    <property type="entry name" value="IspD"/>
    <property type="match status" value="1"/>
</dbReference>
<sequence length="241" mass="23849">MTTAAILVAAGSGTRLGHDRPKALVALGGVPLLLHAARALAGSGCVSRVVVVAPAGHTAAVAGHFPDGVVPGSAVGVVLVPGGASRQASVAAGLAALDDDVDVVLVHDAARALATPALVRVVETAVRAGHAAVVPGLPVTDTIKEVGPADPAGAAPVRGTVDRTRLRAVQTPQGFVRATLEAAHAAGAARASDEARAATDDAGLCEALGVEVWVVPGEVDARKVTEPTDLALAELLLARRV</sequence>
<dbReference type="Gene3D" id="3.90.550.10">
    <property type="entry name" value="Spore Coat Polysaccharide Biosynthesis Protein SpsA, Chain A"/>
    <property type="match status" value="1"/>
</dbReference>
<dbReference type="EMBL" id="JBHSGF010000001">
    <property type="protein sequence ID" value="MFC4553752.1"/>
    <property type="molecule type" value="Genomic_DNA"/>
</dbReference>
<evidence type="ECO:0000313" key="9">
    <source>
        <dbReference type="Proteomes" id="UP001595955"/>
    </source>
</evidence>
<dbReference type="PANTHER" id="PTHR32125">
    <property type="entry name" value="2-C-METHYL-D-ERYTHRITOL 4-PHOSPHATE CYTIDYLYLTRANSFERASE, CHLOROPLASTIC"/>
    <property type="match status" value="1"/>
</dbReference>
<comment type="caution">
    <text evidence="8">The sequence shown here is derived from an EMBL/GenBank/DDBJ whole genome shotgun (WGS) entry which is preliminary data.</text>
</comment>
<keyword evidence="4 7" id="KW-0808">Transferase</keyword>
<dbReference type="PROSITE" id="PS01295">
    <property type="entry name" value="ISPD"/>
    <property type="match status" value="1"/>
</dbReference>
<evidence type="ECO:0000256" key="6">
    <source>
        <dbReference type="ARBA" id="ARBA00023229"/>
    </source>
</evidence>
<dbReference type="EC" id="2.7.7.60" evidence="7"/>
<protein>
    <recommendedName>
        <fullName evidence="7">2-C-methyl-D-erythritol 4-phosphate cytidylyltransferase</fullName>
        <ecNumber evidence="7">2.7.7.60</ecNumber>
    </recommendedName>
    <alternativeName>
        <fullName evidence="7">4-diphosphocytidyl-2C-methyl-D-erythritol synthase</fullName>
    </alternativeName>
    <alternativeName>
        <fullName evidence="7">MEP cytidylyltransferase</fullName>
        <shortName evidence="7">MCT</shortName>
    </alternativeName>
</protein>
<evidence type="ECO:0000256" key="4">
    <source>
        <dbReference type="ARBA" id="ARBA00022679"/>
    </source>
</evidence>
<feature type="site" description="Positions MEP for the nucleophilic attack" evidence="7">
    <location>
        <position position="223"/>
    </location>
</feature>
<evidence type="ECO:0000256" key="3">
    <source>
        <dbReference type="ARBA" id="ARBA00009789"/>
    </source>
</evidence>
<dbReference type="SUPFAM" id="SSF53448">
    <property type="entry name" value="Nucleotide-diphospho-sugar transferases"/>
    <property type="match status" value="1"/>
</dbReference>
<comment type="similarity">
    <text evidence="3 7">Belongs to the IspD/TarI cytidylyltransferase family. IspD subfamily.</text>
</comment>
<name>A0ABV9D5W6_9MICO</name>
<evidence type="ECO:0000256" key="5">
    <source>
        <dbReference type="ARBA" id="ARBA00022695"/>
    </source>
</evidence>
<comment type="pathway">
    <text evidence="2 7">Isoprenoid biosynthesis; isopentenyl diphosphate biosynthesis via DXP pathway; isopentenyl diphosphate from 1-deoxy-D-xylulose 5-phosphate: step 2/6.</text>
</comment>
<dbReference type="InterPro" id="IPR050088">
    <property type="entry name" value="IspD/TarI_cytidylyltransf_bact"/>
</dbReference>
<accession>A0ABV9D5W6</accession>
<dbReference type="Pfam" id="PF01128">
    <property type="entry name" value="IspD"/>
    <property type="match status" value="1"/>
</dbReference>
<keyword evidence="6 7" id="KW-0414">Isoprene biosynthesis</keyword>
<dbReference type="Proteomes" id="UP001595955">
    <property type="component" value="Unassembled WGS sequence"/>
</dbReference>
<dbReference type="GO" id="GO:0050518">
    <property type="term" value="F:2-C-methyl-D-erythritol 4-phosphate cytidylyltransferase activity"/>
    <property type="evidence" value="ECO:0007669"/>
    <property type="project" value="UniProtKB-EC"/>
</dbReference>
<keyword evidence="5 7" id="KW-0548">Nucleotidyltransferase</keyword>
<dbReference type="RefSeq" id="WP_122822988.1">
    <property type="nucleotide sequence ID" value="NZ_CP033325.1"/>
</dbReference>
<evidence type="ECO:0000256" key="7">
    <source>
        <dbReference type="HAMAP-Rule" id="MF_00108"/>
    </source>
</evidence>
<dbReference type="InterPro" id="IPR018294">
    <property type="entry name" value="ISPD_synthase_CS"/>
</dbReference>
<evidence type="ECO:0000256" key="2">
    <source>
        <dbReference type="ARBA" id="ARBA00004787"/>
    </source>
</evidence>
<organism evidence="8 9">
    <name type="scientific">Georgenia faecalis</name>
    <dbReference type="NCBI Taxonomy" id="2483799"/>
    <lineage>
        <taxon>Bacteria</taxon>
        <taxon>Bacillati</taxon>
        <taxon>Actinomycetota</taxon>
        <taxon>Actinomycetes</taxon>
        <taxon>Micrococcales</taxon>
        <taxon>Bogoriellaceae</taxon>
        <taxon>Georgenia</taxon>
    </lineage>
</organism>
<dbReference type="PANTHER" id="PTHR32125:SF4">
    <property type="entry name" value="2-C-METHYL-D-ERYTHRITOL 4-PHOSPHATE CYTIDYLYLTRANSFERASE, CHLOROPLASTIC"/>
    <property type="match status" value="1"/>
</dbReference>
<proteinExistence type="inferred from homology"/>
<dbReference type="InterPro" id="IPR001228">
    <property type="entry name" value="IspD"/>
</dbReference>
<dbReference type="NCBIfam" id="TIGR00453">
    <property type="entry name" value="ispD"/>
    <property type="match status" value="1"/>
</dbReference>
<keyword evidence="9" id="KW-1185">Reference proteome</keyword>